<organism evidence="1 2">
    <name type="scientific">Powai lake megavirus</name>
    <dbReference type="NCBI Taxonomy" id="1842663"/>
    <lineage>
        <taxon>Viruses</taxon>
        <taxon>Varidnaviria</taxon>
        <taxon>Bamfordvirae</taxon>
        <taxon>Nucleocytoviricota</taxon>
        <taxon>Megaviricetes</taxon>
        <taxon>Imitervirales</taxon>
        <taxon>Mimiviridae</taxon>
        <taxon>Megamimivirinae</taxon>
        <taxon>Megavirus</taxon>
        <taxon>Megavirus powaiense</taxon>
    </lineage>
</organism>
<protein>
    <submittedName>
        <fullName evidence="1">Uncharacterized protein</fullName>
    </submittedName>
</protein>
<evidence type="ECO:0000313" key="1">
    <source>
        <dbReference type="EMBL" id="ANB51085.1"/>
    </source>
</evidence>
<name>A0A160EQM3_9VIRU</name>
<keyword evidence="2" id="KW-1185">Reference proteome</keyword>
<reference evidence="1 2" key="1">
    <citation type="journal article" date="2016" name="Genome Announc.">
        <title>Complete Genome Sequence of a New Megavirus Family Member Isolated from an Inland Water Lake for the First Time in India.</title>
        <authorList>
            <person name="Chatterjee A."/>
            <person name="Ali F."/>
            <person name="Bange D."/>
            <person name="Kondabagil K."/>
        </authorList>
    </citation>
    <scope>NUCLEOTIDE SEQUENCE [LARGE SCALE GENOMIC DNA]</scope>
    <source>
        <strain evidence="1">1</strain>
    </source>
</reference>
<dbReference type="Proteomes" id="UP000241365">
    <property type="component" value="Segment"/>
</dbReference>
<accession>A0A160EQM3</accession>
<proteinExistence type="predicted"/>
<sequence length="501" mass="59194">MNIIDNFISQDPDNNFLNYLNHGDNGTKYSLTNQIIALEKELDIPCCGLYLFTKMFDNKIWEIPTNELCEGLIRLFDCLKINKINELAAGNGLLSARLKYYADILNYKLEISTSDGTNKMFGDHPFTYTKVKDLDIKYFDKSEPIVVSWIHNIFENELLSIVKKYENDYIFLIGEHPDVNDYGNNHSKYFDEKICSYGYNRMIFEFKQMSQMDYYAADDIRTDKYTESKTCVTLYYHRSKILDVWFVKDLLMKNYPQLFGTYLRKNKEYYDQDKILIDLSNKKIMDYSLDNFENFNPILAKGFQDYWTIKSKQNNPSRSCWSHKNPFGVSNRLDSYSHMSKLSDSLKRLESMLFQTMFALLDAKIKQMENNILSLPCPSINDDPYHKYSMINDLSLDKHLSSDESIAYGKTYENYLPLTYYKPLIHPLVNKIHSRPQAFYSIETHVDKPFGPTFIDLFNQQDKINATRKIYPKKIHHNVVNKNIRTKKYVYKQPNRRSKNH</sequence>
<dbReference type="EMBL" id="KU877344">
    <property type="protein sequence ID" value="ANB51085.1"/>
    <property type="molecule type" value="Genomic_DNA"/>
</dbReference>
<dbReference type="KEGG" id="vg:80513447"/>
<dbReference type="GeneID" id="80513447"/>
<evidence type="ECO:0000313" key="2">
    <source>
        <dbReference type="Proteomes" id="UP000241365"/>
    </source>
</evidence>
<dbReference type="RefSeq" id="YP_010776836.1">
    <property type="nucleotide sequence ID" value="NC_075034.1"/>
</dbReference>